<feature type="region of interest" description="Disordered" evidence="1">
    <location>
        <begin position="24"/>
        <end position="124"/>
    </location>
</feature>
<dbReference type="Proteomes" id="UP000186303">
    <property type="component" value="Chromosome 5"/>
</dbReference>
<proteinExistence type="predicted"/>
<evidence type="ECO:0000256" key="1">
    <source>
        <dbReference type="SAM" id="MobiDB-lite"/>
    </source>
</evidence>
<feature type="compositionally biased region" description="Low complexity" evidence="1">
    <location>
        <begin position="70"/>
        <end position="80"/>
    </location>
</feature>
<evidence type="ECO:0000313" key="4">
    <source>
        <dbReference type="Proteomes" id="UP000186303"/>
    </source>
</evidence>
<feature type="chain" id="PRO_5012703673" evidence="2">
    <location>
        <begin position="19"/>
        <end position="151"/>
    </location>
</feature>
<name>A0A1M8A8W1_MALS4</name>
<dbReference type="AlphaFoldDB" id="A0A1M8A8W1"/>
<dbReference type="VEuPathDB" id="FungiDB:MSYG_3274"/>
<sequence length="151" mass="14607">MRFFAVVLLFTLVSVAVARIPVGADSSTSNVGGPMSRMSDSGSSGAKSTKSGSSSSKSSGSSKNGGGGPTSSKSSKSSQTGGAGDKQTDNTSNTGIPPQSSSAISQLGSSQVSSAMSQGNIDPSNGAEALAPGVLVSMLLASTATLLLSIA</sequence>
<keyword evidence="2" id="KW-0732">Signal</keyword>
<keyword evidence="4" id="KW-1185">Reference proteome</keyword>
<evidence type="ECO:0000256" key="2">
    <source>
        <dbReference type="SAM" id="SignalP"/>
    </source>
</evidence>
<evidence type="ECO:0000313" key="3">
    <source>
        <dbReference type="EMBL" id="SHO78925.1"/>
    </source>
</evidence>
<feature type="compositionally biased region" description="Low complexity" evidence="1">
    <location>
        <begin position="32"/>
        <end position="62"/>
    </location>
</feature>
<dbReference type="EMBL" id="LT671825">
    <property type="protein sequence ID" value="SHO78925.1"/>
    <property type="molecule type" value="Genomic_DNA"/>
</dbReference>
<feature type="compositionally biased region" description="Polar residues" evidence="1">
    <location>
        <begin position="89"/>
        <end position="98"/>
    </location>
</feature>
<feature type="signal peptide" evidence="2">
    <location>
        <begin position="1"/>
        <end position="18"/>
    </location>
</feature>
<reference evidence="4" key="1">
    <citation type="journal article" date="2017" name="Nucleic Acids Res.">
        <title>Proteogenomics produces comprehensive and highly accurate protein-coding gene annotation in a complete genome assembly of Malassezia sympodialis.</title>
        <authorList>
            <person name="Zhu Y."/>
            <person name="Engstroem P.G."/>
            <person name="Tellgren-Roth C."/>
            <person name="Baudo C.D."/>
            <person name="Kennell J.C."/>
            <person name="Sun S."/>
            <person name="Billmyre R.B."/>
            <person name="Schroeder M.S."/>
            <person name="Andersson A."/>
            <person name="Holm T."/>
            <person name="Sigurgeirsson B."/>
            <person name="Wu G."/>
            <person name="Sankaranarayanan S.R."/>
            <person name="Siddharthan R."/>
            <person name="Sanyal K."/>
            <person name="Lundeberg J."/>
            <person name="Nystedt B."/>
            <person name="Boekhout T."/>
            <person name="Dawson T.L. Jr."/>
            <person name="Heitman J."/>
            <person name="Scheynius A."/>
            <person name="Lehtioe J."/>
        </authorList>
    </citation>
    <scope>NUCLEOTIDE SEQUENCE [LARGE SCALE GENOMIC DNA]</scope>
    <source>
        <strain evidence="4">ATCC 42132</strain>
    </source>
</reference>
<accession>A0A1M8A8W1</accession>
<feature type="compositionally biased region" description="Low complexity" evidence="1">
    <location>
        <begin position="99"/>
        <end position="118"/>
    </location>
</feature>
<organism evidence="3 4">
    <name type="scientific">Malassezia sympodialis (strain ATCC 42132)</name>
    <name type="common">Atopic eczema-associated yeast</name>
    <dbReference type="NCBI Taxonomy" id="1230383"/>
    <lineage>
        <taxon>Eukaryota</taxon>
        <taxon>Fungi</taxon>
        <taxon>Dikarya</taxon>
        <taxon>Basidiomycota</taxon>
        <taxon>Ustilaginomycotina</taxon>
        <taxon>Malasseziomycetes</taxon>
        <taxon>Malasseziales</taxon>
        <taxon>Malasseziaceae</taxon>
        <taxon>Malassezia</taxon>
    </lineage>
</organism>
<protein>
    <submittedName>
        <fullName evidence="3">Uncharacterized protein</fullName>
    </submittedName>
</protein>
<gene>
    <name evidence="3" type="ORF">MSYG_3274</name>
</gene>